<gene>
    <name evidence="2" type="ORF">IC602_11680</name>
</gene>
<evidence type="ECO:0000259" key="1">
    <source>
        <dbReference type="PROSITE" id="PS50943"/>
    </source>
</evidence>
<evidence type="ECO:0000313" key="2">
    <source>
        <dbReference type="EMBL" id="MBD1223256.1"/>
    </source>
</evidence>
<dbReference type="RefSeq" id="WP_189778341.1">
    <property type="nucleotide sequence ID" value="NZ_JACWEZ010000006.1"/>
</dbReference>
<keyword evidence="3" id="KW-1185">Reference proteome</keyword>
<feature type="domain" description="HTH cro/C1-type" evidence="1">
    <location>
        <begin position="6"/>
        <end position="40"/>
    </location>
</feature>
<accession>A0ABR7VNF1</accession>
<sequence>MVGKALKEMRKSEGLTQEQLAMELNLSKSMICEIERGNRKLQEDVAHYSLKNLDNPLYALDIVHEFSDGYTAPRLSGNAVEWHRLAMEEFVLKETQEVIQILEDVSLIKAPEASNLEELKQVEVVIGELIDAETAIGNLKAILADQYKLSLKECHKERKQHYKKEGWIE</sequence>
<evidence type="ECO:0000313" key="3">
    <source>
        <dbReference type="Proteomes" id="UP000621631"/>
    </source>
</evidence>
<dbReference type="CDD" id="cd00093">
    <property type="entry name" value="HTH_XRE"/>
    <property type="match status" value="1"/>
</dbReference>
<protein>
    <submittedName>
        <fullName evidence="2">Helix-turn-helix transcriptional regulator</fullName>
    </submittedName>
</protein>
<dbReference type="Gene3D" id="1.10.260.40">
    <property type="entry name" value="lambda repressor-like DNA-binding domains"/>
    <property type="match status" value="1"/>
</dbReference>
<dbReference type="Pfam" id="PF12844">
    <property type="entry name" value="HTH_19"/>
    <property type="match status" value="1"/>
</dbReference>
<dbReference type="SUPFAM" id="SSF47413">
    <property type="entry name" value="lambda repressor-like DNA-binding domains"/>
    <property type="match status" value="1"/>
</dbReference>
<dbReference type="InterPro" id="IPR010982">
    <property type="entry name" value="Lambda_DNA-bd_dom_sf"/>
</dbReference>
<dbReference type="Proteomes" id="UP000621631">
    <property type="component" value="Unassembled WGS sequence"/>
</dbReference>
<name>A0ABR7VNF1_VIRHA</name>
<dbReference type="EMBL" id="JACWEZ010000006">
    <property type="protein sequence ID" value="MBD1223256.1"/>
    <property type="molecule type" value="Genomic_DNA"/>
</dbReference>
<comment type="caution">
    <text evidence="2">The sequence shown here is derived from an EMBL/GenBank/DDBJ whole genome shotgun (WGS) entry which is preliminary data.</text>
</comment>
<dbReference type="PROSITE" id="PS50943">
    <property type="entry name" value="HTH_CROC1"/>
    <property type="match status" value="1"/>
</dbReference>
<organism evidence="2 3">
    <name type="scientific">Virgibacillus halodenitrificans</name>
    <name type="common">Bacillus halodenitrificans</name>
    <dbReference type="NCBI Taxonomy" id="1482"/>
    <lineage>
        <taxon>Bacteria</taxon>
        <taxon>Bacillati</taxon>
        <taxon>Bacillota</taxon>
        <taxon>Bacilli</taxon>
        <taxon>Bacillales</taxon>
        <taxon>Bacillaceae</taxon>
        <taxon>Virgibacillus</taxon>
    </lineage>
</organism>
<dbReference type="SMART" id="SM00530">
    <property type="entry name" value="HTH_XRE"/>
    <property type="match status" value="1"/>
</dbReference>
<proteinExistence type="predicted"/>
<dbReference type="InterPro" id="IPR001387">
    <property type="entry name" value="Cro/C1-type_HTH"/>
</dbReference>
<reference evidence="2 3" key="1">
    <citation type="submission" date="2020-09" db="EMBL/GenBank/DDBJ databases">
        <title>Draft Genome Sequences of Oil-Oxidizing Bacteria Halomonas titanicae, Marinobacter lutaoensis, and Virgibacillus halodenitrificans Isolated from Highly Saline Environments.</title>
        <authorList>
            <person name="Grouzdev D.S."/>
            <person name="Sokolova D.S."/>
            <person name="Semenova E.M."/>
            <person name="Borzenkov I.A."/>
            <person name="Bidzhieva S.K."/>
            <person name="Poltaraus A.B."/>
            <person name="Nazina T.N."/>
        </authorList>
    </citation>
    <scope>NUCLEOTIDE SEQUENCE [LARGE SCALE GENOMIC DNA]</scope>
    <source>
        <strain evidence="2 3">VKM B-3472D</strain>
    </source>
</reference>